<accession>A0A1X7TIN0</accession>
<evidence type="ECO:0000313" key="1">
    <source>
        <dbReference type="EnsemblMetazoa" id="Aqu2.1.14622_001"/>
    </source>
</evidence>
<name>A0A1X7TIN0_AMPQE</name>
<organism evidence="1">
    <name type="scientific">Amphimedon queenslandica</name>
    <name type="common">Sponge</name>
    <dbReference type="NCBI Taxonomy" id="400682"/>
    <lineage>
        <taxon>Eukaryota</taxon>
        <taxon>Metazoa</taxon>
        <taxon>Porifera</taxon>
        <taxon>Demospongiae</taxon>
        <taxon>Heteroscleromorpha</taxon>
        <taxon>Haplosclerida</taxon>
        <taxon>Niphatidae</taxon>
        <taxon>Amphimedon</taxon>
    </lineage>
</organism>
<dbReference type="InParanoid" id="A0A1X7TIN0"/>
<protein>
    <submittedName>
        <fullName evidence="1">Uncharacterized protein</fullName>
    </submittedName>
</protein>
<dbReference type="AlphaFoldDB" id="A0A1X7TIN0"/>
<sequence length="20" mass="2512">LLLLQYLNQFDYLHHILELL</sequence>
<proteinExistence type="predicted"/>
<reference evidence="1" key="1">
    <citation type="submission" date="2017-05" db="UniProtKB">
        <authorList>
            <consortium name="EnsemblMetazoa"/>
        </authorList>
    </citation>
    <scope>IDENTIFICATION</scope>
</reference>
<dbReference type="EnsemblMetazoa" id="Aqu2.1.14622_001">
    <property type="protein sequence ID" value="Aqu2.1.14622_001"/>
    <property type="gene ID" value="Aqu2.1.14622"/>
</dbReference>